<gene>
    <name evidence="1" type="ORF">FHP88_11635</name>
</gene>
<evidence type="ECO:0000313" key="1">
    <source>
        <dbReference type="EMBL" id="TVO73522.1"/>
    </source>
</evidence>
<dbReference type="Gene3D" id="2.30.30.400">
    <property type="entry name" value="Rof-like"/>
    <property type="match status" value="1"/>
</dbReference>
<dbReference type="Pfam" id="PF07073">
    <property type="entry name" value="ROF"/>
    <property type="match status" value="1"/>
</dbReference>
<proteinExistence type="predicted"/>
<dbReference type="InterPro" id="IPR009778">
    <property type="entry name" value="ROF"/>
</dbReference>
<name>A0A558DR93_9GAMM</name>
<dbReference type="Proteomes" id="UP000316649">
    <property type="component" value="Unassembled WGS sequence"/>
</dbReference>
<evidence type="ECO:0000313" key="2">
    <source>
        <dbReference type="Proteomes" id="UP000316649"/>
    </source>
</evidence>
<comment type="caution">
    <text evidence="1">The sequence shown here is derived from an EMBL/GenBank/DDBJ whole genome shotgun (WGS) entry which is preliminary data.</text>
</comment>
<dbReference type="SUPFAM" id="SSF101744">
    <property type="entry name" value="Rof/RNase P subunit-like"/>
    <property type="match status" value="1"/>
</dbReference>
<sequence>MISCTQYDFIEIVCMYGYPIKLEMKSGAVIECTALDTQCNDAREECIKVEIADVESLVILDDIAKLEVCVENPHFQVVSFI</sequence>
<dbReference type="OrthoDB" id="5344363at2"/>
<dbReference type="RefSeq" id="WP_144359244.1">
    <property type="nucleotide sequence ID" value="NZ_VMNH01000013.1"/>
</dbReference>
<dbReference type="InterPro" id="IPR038626">
    <property type="entry name" value="Rof-like_sf"/>
</dbReference>
<dbReference type="EMBL" id="VMNH01000013">
    <property type="protein sequence ID" value="TVO73522.1"/>
    <property type="molecule type" value="Genomic_DNA"/>
</dbReference>
<organism evidence="1 2">
    <name type="scientific">Sedimenticola selenatireducens</name>
    <dbReference type="NCBI Taxonomy" id="191960"/>
    <lineage>
        <taxon>Bacteria</taxon>
        <taxon>Pseudomonadati</taxon>
        <taxon>Pseudomonadota</taxon>
        <taxon>Gammaproteobacteria</taxon>
        <taxon>Chromatiales</taxon>
        <taxon>Sedimenticolaceae</taxon>
        <taxon>Sedimenticola</taxon>
    </lineage>
</organism>
<keyword evidence="2" id="KW-1185">Reference proteome</keyword>
<reference evidence="1 2" key="1">
    <citation type="submission" date="2019-07" db="EMBL/GenBank/DDBJ databases">
        <title>The pathways for chlorine oxyanion respiration interact through the shared metabolite chlorate.</title>
        <authorList>
            <person name="Barnum T.P."/>
            <person name="Cheng Y."/>
            <person name="Hill K.A."/>
            <person name="Lucas L.N."/>
            <person name="Carlson H.K."/>
            <person name="Coates J.D."/>
        </authorList>
    </citation>
    <scope>NUCLEOTIDE SEQUENCE [LARGE SCALE GENOMIC DNA]</scope>
    <source>
        <strain evidence="1 2">BK-1</strain>
    </source>
</reference>
<dbReference type="InterPro" id="IPR023534">
    <property type="entry name" value="Rof/RNase_P-like"/>
</dbReference>
<protein>
    <submittedName>
        <fullName evidence="1">Transcriptional regulator</fullName>
    </submittedName>
</protein>
<accession>A0A558DR93</accession>
<dbReference type="AlphaFoldDB" id="A0A558DR93"/>